<evidence type="ECO:0000313" key="4">
    <source>
        <dbReference type="Proteomes" id="UP001161247"/>
    </source>
</evidence>
<dbReference type="AlphaFoldDB" id="A0AAV1CPJ8"/>
<organism evidence="3 4">
    <name type="scientific">Oldenlandia corymbosa var. corymbosa</name>
    <dbReference type="NCBI Taxonomy" id="529605"/>
    <lineage>
        <taxon>Eukaryota</taxon>
        <taxon>Viridiplantae</taxon>
        <taxon>Streptophyta</taxon>
        <taxon>Embryophyta</taxon>
        <taxon>Tracheophyta</taxon>
        <taxon>Spermatophyta</taxon>
        <taxon>Magnoliopsida</taxon>
        <taxon>eudicotyledons</taxon>
        <taxon>Gunneridae</taxon>
        <taxon>Pentapetalae</taxon>
        <taxon>asterids</taxon>
        <taxon>lamiids</taxon>
        <taxon>Gentianales</taxon>
        <taxon>Rubiaceae</taxon>
        <taxon>Rubioideae</taxon>
        <taxon>Spermacoceae</taxon>
        <taxon>Hedyotis-Oldenlandia complex</taxon>
        <taxon>Oldenlandia</taxon>
    </lineage>
</organism>
<keyword evidence="2" id="KW-0472">Membrane</keyword>
<dbReference type="PANTHER" id="PTHR31170:SF18">
    <property type="entry name" value="(WILD MALAYSIAN BANANA) HYPOTHETICAL PROTEIN"/>
    <property type="match status" value="1"/>
</dbReference>
<evidence type="ECO:0000256" key="1">
    <source>
        <dbReference type="SAM" id="MobiDB-lite"/>
    </source>
</evidence>
<keyword evidence="2" id="KW-0812">Transmembrane</keyword>
<reference evidence="3" key="1">
    <citation type="submission" date="2023-03" db="EMBL/GenBank/DDBJ databases">
        <authorList>
            <person name="Julca I."/>
        </authorList>
    </citation>
    <scope>NUCLEOTIDE SEQUENCE</scope>
</reference>
<feature type="region of interest" description="Disordered" evidence="1">
    <location>
        <begin position="154"/>
        <end position="176"/>
    </location>
</feature>
<name>A0AAV1CPJ8_OLDCO</name>
<keyword evidence="4" id="KW-1185">Reference proteome</keyword>
<gene>
    <name evidence="3" type="ORF">OLC1_LOCUS7685</name>
</gene>
<dbReference type="InterPro" id="IPR004158">
    <property type="entry name" value="DUF247_pln"/>
</dbReference>
<sequence>MMGKSSSGVMEVEKSSWVVEVDDEVHKLTEILEAEEKDWEKPCIYKLPPSVTELNKNNAYKPRVISFGPYHHDDPKLQRLEPHKHRALLRFLKSTGKSARHCVEMVRAVAEDLMDAYDSLDTKWRQDPEGFVKMMIRDGCFMLEVLLLESSLPSSSSATQPPAPPPPAKGDVSSYARNDPIFSEHGKLFVMPYIKRDMLMLENQLPMLILTRLLSIKRPQLVQVDDMVNRLIVGFCGPANDHHHHDGSQLGKRKHVLDVYRQALLSVEGDRDTRVVPTTSVGFCPKGKRRWPWSKDSNKLDHNILPSATELHETGISIQQSHSRGIITDIDFRCGVLYLPQIVVDDLTEFVFLNLIAFERFHVGLKNEVTSYVALMDDLIDNASDVKLLRSRNIEVVESAYGSDKAVAKLFNSLGKDISIDNNSSLMDVRRRAIRYSERPWNKWRGNLFQYYFTSPWSIISLVAASLLFGLTIIQTLFTIKQYYQPQSPPPLPSP</sequence>
<protein>
    <submittedName>
        <fullName evidence="3">OLC1v1033419C1</fullName>
    </submittedName>
</protein>
<accession>A0AAV1CPJ8</accession>
<dbReference type="EMBL" id="OX459119">
    <property type="protein sequence ID" value="CAI9097098.1"/>
    <property type="molecule type" value="Genomic_DNA"/>
</dbReference>
<evidence type="ECO:0000313" key="3">
    <source>
        <dbReference type="EMBL" id="CAI9097098.1"/>
    </source>
</evidence>
<evidence type="ECO:0000256" key="2">
    <source>
        <dbReference type="SAM" id="Phobius"/>
    </source>
</evidence>
<feature type="transmembrane region" description="Helical" evidence="2">
    <location>
        <begin position="457"/>
        <end position="478"/>
    </location>
</feature>
<keyword evidence="2" id="KW-1133">Transmembrane helix</keyword>
<dbReference type="Proteomes" id="UP001161247">
    <property type="component" value="Chromosome 2"/>
</dbReference>
<proteinExistence type="predicted"/>
<dbReference type="PANTHER" id="PTHR31170">
    <property type="entry name" value="BNAC04G53230D PROTEIN"/>
    <property type="match status" value="1"/>
</dbReference>
<dbReference type="Pfam" id="PF03140">
    <property type="entry name" value="DUF247"/>
    <property type="match status" value="1"/>
</dbReference>